<dbReference type="GO" id="GO:0005634">
    <property type="term" value="C:nucleus"/>
    <property type="evidence" value="ECO:0007669"/>
    <property type="project" value="UniProtKB-SubCell"/>
</dbReference>
<dbReference type="SMART" id="SM00066">
    <property type="entry name" value="GAL4"/>
    <property type="match status" value="1"/>
</dbReference>
<dbReference type="Pfam" id="PF00172">
    <property type="entry name" value="Zn_clus"/>
    <property type="match status" value="1"/>
</dbReference>
<keyword evidence="6" id="KW-0539">Nucleus</keyword>
<gene>
    <name evidence="9" type="ORF">BGW36DRAFT_371149</name>
</gene>
<dbReference type="CDD" id="cd00067">
    <property type="entry name" value="GAL4"/>
    <property type="match status" value="1"/>
</dbReference>
<comment type="caution">
    <text evidence="9">The sequence shown here is derived from an EMBL/GenBank/DDBJ whole genome shotgun (WGS) entry which is preliminary data.</text>
</comment>
<evidence type="ECO:0000313" key="9">
    <source>
        <dbReference type="EMBL" id="KAH8701587.1"/>
    </source>
</evidence>
<dbReference type="PROSITE" id="PS00463">
    <property type="entry name" value="ZN2_CY6_FUNGAL_1"/>
    <property type="match status" value="1"/>
</dbReference>
<evidence type="ECO:0000256" key="2">
    <source>
        <dbReference type="ARBA" id="ARBA00022723"/>
    </source>
</evidence>
<name>A0AAD4Q3B2_9EURO</name>
<evidence type="ECO:0000313" key="10">
    <source>
        <dbReference type="Proteomes" id="UP001201262"/>
    </source>
</evidence>
<dbReference type="GeneID" id="70245622"/>
<dbReference type="GO" id="GO:0008270">
    <property type="term" value="F:zinc ion binding"/>
    <property type="evidence" value="ECO:0007669"/>
    <property type="project" value="InterPro"/>
</dbReference>
<dbReference type="Proteomes" id="UP001201262">
    <property type="component" value="Unassembled WGS sequence"/>
</dbReference>
<reference evidence="9" key="1">
    <citation type="submission" date="2021-12" db="EMBL/GenBank/DDBJ databases">
        <title>Convergent genome expansion in fungi linked to evolution of root-endophyte symbiosis.</title>
        <authorList>
            <consortium name="DOE Joint Genome Institute"/>
            <person name="Ke Y.-H."/>
            <person name="Bonito G."/>
            <person name="Liao H.-L."/>
            <person name="Looney B."/>
            <person name="Rojas-Flechas A."/>
            <person name="Nash J."/>
            <person name="Hameed K."/>
            <person name="Schadt C."/>
            <person name="Martin F."/>
            <person name="Crous P.W."/>
            <person name="Miettinen O."/>
            <person name="Magnuson J.K."/>
            <person name="Labbe J."/>
            <person name="Jacobson D."/>
            <person name="Doktycz M.J."/>
            <person name="Veneault-Fourrey C."/>
            <person name="Kuo A."/>
            <person name="Mondo S."/>
            <person name="Calhoun S."/>
            <person name="Riley R."/>
            <person name="Ohm R."/>
            <person name="LaButti K."/>
            <person name="Andreopoulos B."/>
            <person name="Pangilinan J."/>
            <person name="Nolan M."/>
            <person name="Tritt A."/>
            <person name="Clum A."/>
            <person name="Lipzen A."/>
            <person name="Daum C."/>
            <person name="Barry K."/>
            <person name="Grigoriev I.V."/>
            <person name="Vilgalys R."/>
        </authorList>
    </citation>
    <scope>NUCLEOTIDE SEQUENCE</scope>
    <source>
        <strain evidence="9">PMI_201</strain>
    </source>
</reference>
<protein>
    <recommendedName>
        <fullName evidence="8">Zn(2)-C6 fungal-type domain-containing protein</fullName>
    </recommendedName>
</protein>
<sequence>MKRSFEAAEDQRNKQARRQDPISCQFCRAKKLKCDRLFPCSNCRARKLNCISSTSTSRGTAHGRKIADSSSASRSDLSRNLDDLNGRLKRVEELLASSNASLPRNIEPEPVSYKQEPLGDDLESMRSMSVAEVDAFQRQSFDSSCVSSYERIGHIFSVSFLTFNNPAHRPALDQEVLSLLPSRMQAVSLLDFYIANIIPFYHIIHTPTIQKMLNTAYTQLEIGQQPPDDHVALLSAIFAIAAFFGPRPSPHDFDAKGIDEYIYQLIFVAHRALLAANYINQPTLETLQTIIMIALYILPHIGEMETSKLLMNSALLGAQSLSLHQLDRAVNKKQREKASVDWVVIEVKRRIWWHLASTEWMSGYMSGPRCGTYMIDPKHMQVELPTNVDDMDINPSGVYGRPFGDVPTDMTYYLLRIKLAVIIREIVDAANNCECHPDDLPYDLVLFFDKKINETIIDCLPMIDPKNRKHDLRDEGSDKKFSNLPLLRLMGEFCPQTKLTRLHRPYLARGARIPKYAYSRMICLSSARKTIELGKKIMSLESEFEPIRMWTIIHHLFASVLVLVMDYSLNREEPRADERKAEILECFNWLEISQGNSIFAKEALRQLRYLLPKGATKSDGEQRVDSYTPQQGNTSVCLPFLQNHVLHQVGELPSGTSVPHFASRLPISPGQEVIDPLLQYNGDTVDFTTIDSIDAHIDLDEIEFASLFERIEESQLTY</sequence>
<dbReference type="CDD" id="cd12148">
    <property type="entry name" value="fungal_TF_MHR"/>
    <property type="match status" value="1"/>
</dbReference>
<comment type="subcellular location">
    <subcellularLocation>
        <location evidence="1">Nucleus</location>
    </subcellularLocation>
</comment>
<keyword evidence="2" id="KW-0479">Metal-binding</keyword>
<dbReference type="InterPro" id="IPR036864">
    <property type="entry name" value="Zn2-C6_fun-type_DNA-bd_sf"/>
</dbReference>
<dbReference type="InterPro" id="IPR007219">
    <property type="entry name" value="XnlR_reg_dom"/>
</dbReference>
<dbReference type="GO" id="GO:0003677">
    <property type="term" value="F:DNA binding"/>
    <property type="evidence" value="ECO:0007669"/>
    <property type="project" value="UniProtKB-KW"/>
</dbReference>
<feature type="domain" description="Zn(2)-C6 fungal-type" evidence="8">
    <location>
        <begin position="23"/>
        <end position="52"/>
    </location>
</feature>
<dbReference type="PANTHER" id="PTHR31001">
    <property type="entry name" value="UNCHARACTERIZED TRANSCRIPTIONAL REGULATORY PROTEIN"/>
    <property type="match status" value="1"/>
</dbReference>
<dbReference type="PANTHER" id="PTHR31001:SF90">
    <property type="entry name" value="CENTROMERE DNA-BINDING PROTEIN COMPLEX CBF3 SUBUNIT B"/>
    <property type="match status" value="1"/>
</dbReference>
<dbReference type="GO" id="GO:0000981">
    <property type="term" value="F:DNA-binding transcription factor activity, RNA polymerase II-specific"/>
    <property type="evidence" value="ECO:0007669"/>
    <property type="project" value="InterPro"/>
</dbReference>
<accession>A0AAD4Q3B2</accession>
<dbReference type="RefSeq" id="XP_046074963.1">
    <property type="nucleotide sequence ID" value="XM_046215335.1"/>
</dbReference>
<dbReference type="AlphaFoldDB" id="A0AAD4Q3B2"/>
<evidence type="ECO:0000256" key="6">
    <source>
        <dbReference type="ARBA" id="ARBA00023242"/>
    </source>
</evidence>
<dbReference type="Gene3D" id="4.10.240.10">
    <property type="entry name" value="Zn(2)-C6 fungal-type DNA-binding domain"/>
    <property type="match status" value="1"/>
</dbReference>
<evidence type="ECO:0000256" key="4">
    <source>
        <dbReference type="ARBA" id="ARBA00023125"/>
    </source>
</evidence>
<dbReference type="Pfam" id="PF04082">
    <property type="entry name" value="Fungal_trans"/>
    <property type="match status" value="1"/>
</dbReference>
<keyword evidence="10" id="KW-1185">Reference proteome</keyword>
<dbReference type="EMBL" id="JAJTJA010000003">
    <property type="protein sequence ID" value="KAH8701587.1"/>
    <property type="molecule type" value="Genomic_DNA"/>
</dbReference>
<evidence type="ECO:0000256" key="3">
    <source>
        <dbReference type="ARBA" id="ARBA00023015"/>
    </source>
</evidence>
<dbReference type="PROSITE" id="PS50048">
    <property type="entry name" value="ZN2_CY6_FUNGAL_2"/>
    <property type="match status" value="1"/>
</dbReference>
<keyword evidence="3" id="KW-0805">Transcription regulation</keyword>
<proteinExistence type="predicted"/>
<evidence type="ECO:0000259" key="8">
    <source>
        <dbReference type="PROSITE" id="PS50048"/>
    </source>
</evidence>
<keyword evidence="4" id="KW-0238">DNA-binding</keyword>
<dbReference type="GO" id="GO:0006351">
    <property type="term" value="P:DNA-templated transcription"/>
    <property type="evidence" value="ECO:0007669"/>
    <property type="project" value="InterPro"/>
</dbReference>
<organism evidence="9 10">
    <name type="scientific">Talaromyces proteolyticus</name>
    <dbReference type="NCBI Taxonomy" id="1131652"/>
    <lineage>
        <taxon>Eukaryota</taxon>
        <taxon>Fungi</taxon>
        <taxon>Dikarya</taxon>
        <taxon>Ascomycota</taxon>
        <taxon>Pezizomycotina</taxon>
        <taxon>Eurotiomycetes</taxon>
        <taxon>Eurotiomycetidae</taxon>
        <taxon>Eurotiales</taxon>
        <taxon>Trichocomaceae</taxon>
        <taxon>Talaromyces</taxon>
        <taxon>Talaromyces sect. Bacilispori</taxon>
    </lineage>
</organism>
<feature type="region of interest" description="Disordered" evidence="7">
    <location>
        <begin position="54"/>
        <end position="79"/>
    </location>
</feature>
<evidence type="ECO:0000256" key="5">
    <source>
        <dbReference type="ARBA" id="ARBA00023163"/>
    </source>
</evidence>
<dbReference type="InterPro" id="IPR001138">
    <property type="entry name" value="Zn2Cys6_DnaBD"/>
</dbReference>
<dbReference type="InterPro" id="IPR050613">
    <property type="entry name" value="Sec_Metabolite_Reg"/>
</dbReference>
<evidence type="ECO:0000256" key="1">
    <source>
        <dbReference type="ARBA" id="ARBA00004123"/>
    </source>
</evidence>
<keyword evidence="5" id="KW-0804">Transcription</keyword>
<evidence type="ECO:0000256" key="7">
    <source>
        <dbReference type="SAM" id="MobiDB-lite"/>
    </source>
</evidence>
<dbReference type="SUPFAM" id="SSF57701">
    <property type="entry name" value="Zn2/Cys6 DNA-binding domain"/>
    <property type="match status" value="1"/>
</dbReference>